<evidence type="ECO:0000313" key="3">
    <source>
        <dbReference type="Proteomes" id="UP000656881"/>
    </source>
</evidence>
<protein>
    <submittedName>
        <fullName evidence="2">Uncharacterized protein</fullName>
    </submittedName>
</protein>
<accession>A0ABQ2M7V7</accession>
<evidence type="ECO:0000313" key="2">
    <source>
        <dbReference type="EMBL" id="GGO48305.1"/>
    </source>
</evidence>
<keyword evidence="3" id="KW-1185">Reference proteome</keyword>
<feature type="compositionally biased region" description="Basic and acidic residues" evidence="1">
    <location>
        <begin position="24"/>
        <end position="36"/>
    </location>
</feature>
<dbReference type="EMBL" id="BMNG01000009">
    <property type="protein sequence ID" value="GGO48305.1"/>
    <property type="molecule type" value="Genomic_DNA"/>
</dbReference>
<evidence type="ECO:0000256" key="1">
    <source>
        <dbReference type="SAM" id="MobiDB-lite"/>
    </source>
</evidence>
<reference evidence="3" key="1">
    <citation type="journal article" date="2019" name="Int. J. Syst. Evol. Microbiol.">
        <title>The Global Catalogue of Microorganisms (GCM) 10K type strain sequencing project: providing services to taxonomists for standard genome sequencing and annotation.</title>
        <authorList>
            <consortium name="The Broad Institute Genomics Platform"/>
            <consortium name="The Broad Institute Genome Sequencing Center for Infectious Disease"/>
            <person name="Wu L."/>
            <person name="Ma J."/>
        </authorList>
    </citation>
    <scope>NUCLEOTIDE SEQUENCE [LARGE SCALE GENOMIC DNA]</scope>
    <source>
        <strain evidence="3">CGMCC 4.7349</strain>
    </source>
</reference>
<proteinExistence type="predicted"/>
<dbReference type="RefSeq" id="WP_189175265.1">
    <property type="nucleotide sequence ID" value="NZ_BMNG01000009.1"/>
</dbReference>
<dbReference type="Proteomes" id="UP000656881">
    <property type="component" value="Unassembled WGS sequence"/>
</dbReference>
<sequence>MRPEARLRHLGENDPATPTLAVERPTRLGERPDTARRDERELLVALRTREPELAAPLPDRLRGPAGNCWFRGLRTLVRGLEAERRAARGRRRRGNVERAEELSARHLGQACKWGAPAPLGRALALRATLTSTAAAPSLLRDATEVLEAFTDLHGRAVVLLRLAETVAPYRAHEAEQALRTAYDLAVACNAAWVAAALKDAGLFDRGRPEGRTVPFQLRLRLRLRPRPGRSAPRSARRGRSARQRRVR</sequence>
<feature type="region of interest" description="Disordered" evidence="1">
    <location>
        <begin position="226"/>
        <end position="247"/>
    </location>
</feature>
<feature type="region of interest" description="Disordered" evidence="1">
    <location>
        <begin position="1"/>
        <end position="36"/>
    </location>
</feature>
<organism evidence="2 3">
    <name type="scientific">Streptomyces lasiicapitis</name>
    <dbReference type="NCBI Taxonomy" id="1923961"/>
    <lineage>
        <taxon>Bacteria</taxon>
        <taxon>Bacillati</taxon>
        <taxon>Actinomycetota</taxon>
        <taxon>Actinomycetes</taxon>
        <taxon>Kitasatosporales</taxon>
        <taxon>Streptomycetaceae</taxon>
        <taxon>Streptomyces</taxon>
    </lineage>
</organism>
<name>A0ABQ2M7V7_9ACTN</name>
<gene>
    <name evidence="2" type="ORF">GCM10012286_43620</name>
</gene>
<feature type="compositionally biased region" description="Basic residues" evidence="1">
    <location>
        <begin position="234"/>
        <end position="247"/>
    </location>
</feature>
<feature type="compositionally biased region" description="Basic and acidic residues" evidence="1">
    <location>
        <begin position="1"/>
        <end position="12"/>
    </location>
</feature>
<comment type="caution">
    <text evidence="2">The sequence shown here is derived from an EMBL/GenBank/DDBJ whole genome shotgun (WGS) entry which is preliminary data.</text>
</comment>